<evidence type="ECO:0000256" key="1">
    <source>
        <dbReference type="ARBA" id="ARBA00007957"/>
    </source>
</evidence>
<keyword evidence="4" id="KW-0805">Transcription regulation</keyword>
<keyword evidence="6" id="KW-0804">Transcription</keyword>
<evidence type="ECO:0000256" key="5">
    <source>
        <dbReference type="ARBA" id="ARBA00023125"/>
    </source>
</evidence>
<dbReference type="CDD" id="cd07153">
    <property type="entry name" value="Fur_like"/>
    <property type="match status" value="1"/>
</dbReference>
<dbReference type="STRING" id="118967.SAMN02745191_1890"/>
<evidence type="ECO:0000313" key="9">
    <source>
        <dbReference type="EMBL" id="SJZ86717.1"/>
    </source>
</evidence>
<gene>
    <name evidence="9" type="ORF">SAMN02745191_1890</name>
</gene>
<dbReference type="Gene3D" id="3.30.1490.190">
    <property type="match status" value="1"/>
</dbReference>
<feature type="binding site" evidence="7">
    <location>
        <position position="82"/>
    </location>
    <ligand>
        <name>Zn(2+)</name>
        <dbReference type="ChEBI" id="CHEBI:29105"/>
    </ligand>
</feature>
<dbReference type="PANTHER" id="PTHR33202">
    <property type="entry name" value="ZINC UPTAKE REGULATION PROTEIN"/>
    <property type="match status" value="1"/>
</dbReference>
<keyword evidence="2" id="KW-0678">Repressor</keyword>
<dbReference type="GO" id="GO:1900376">
    <property type="term" value="P:regulation of secondary metabolite biosynthetic process"/>
    <property type="evidence" value="ECO:0007669"/>
    <property type="project" value="TreeGrafter"/>
</dbReference>
<dbReference type="RefSeq" id="WP_078712295.1">
    <property type="nucleotide sequence ID" value="NZ_FUWY01000005.1"/>
</dbReference>
<evidence type="ECO:0000256" key="8">
    <source>
        <dbReference type="PIRSR" id="PIRSR602481-2"/>
    </source>
</evidence>
<comment type="cofactor">
    <cofactor evidence="7">
        <name>Zn(2+)</name>
        <dbReference type="ChEBI" id="CHEBI:29105"/>
    </cofactor>
    <text evidence="7">Binds 1 zinc ion per subunit.</text>
</comment>
<evidence type="ECO:0000256" key="6">
    <source>
        <dbReference type="ARBA" id="ARBA00023163"/>
    </source>
</evidence>
<dbReference type="InterPro" id="IPR043135">
    <property type="entry name" value="Fur_C"/>
</dbReference>
<reference evidence="10" key="1">
    <citation type="submission" date="2017-02" db="EMBL/GenBank/DDBJ databases">
        <authorList>
            <person name="Varghese N."/>
            <person name="Submissions S."/>
        </authorList>
    </citation>
    <scope>NUCLEOTIDE SEQUENCE [LARGE SCALE GENOMIC DNA]</scope>
    <source>
        <strain evidence="10">ATCC 25662</strain>
    </source>
</reference>
<name>A0A1T4P5V3_9FIRM</name>
<dbReference type="GO" id="GO:0003700">
    <property type="term" value="F:DNA-binding transcription factor activity"/>
    <property type="evidence" value="ECO:0007669"/>
    <property type="project" value="InterPro"/>
</dbReference>
<dbReference type="Pfam" id="PF01475">
    <property type="entry name" value="FUR"/>
    <property type="match status" value="1"/>
</dbReference>
<dbReference type="GO" id="GO:0008270">
    <property type="term" value="F:zinc ion binding"/>
    <property type="evidence" value="ECO:0007669"/>
    <property type="project" value="TreeGrafter"/>
</dbReference>
<comment type="similarity">
    <text evidence="1">Belongs to the Fur family.</text>
</comment>
<accession>A0A1T4P5V3</accession>
<keyword evidence="10" id="KW-1185">Reference proteome</keyword>
<evidence type="ECO:0000256" key="4">
    <source>
        <dbReference type="ARBA" id="ARBA00023015"/>
    </source>
</evidence>
<dbReference type="SUPFAM" id="SSF46785">
    <property type="entry name" value="Winged helix' DNA-binding domain"/>
    <property type="match status" value="1"/>
</dbReference>
<dbReference type="Gene3D" id="1.10.10.10">
    <property type="entry name" value="Winged helix-like DNA-binding domain superfamily/Winged helix DNA-binding domain"/>
    <property type="match status" value="1"/>
</dbReference>
<feature type="binding site" evidence="8">
    <location>
        <position position="111"/>
    </location>
    <ligand>
        <name>Fe cation</name>
        <dbReference type="ChEBI" id="CHEBI:24875"/>
    </ligand>
</feature>
<comment type="cofactor">
    <cofactor evidence="8">
        <name>Mn(2+)</name>
        <dbReference type="ChEBI" id="CHEBI:29035"/>
    </cofactor>
    <cofactor evidence="8">
        <name>Fe(2+)</name>
        <dbReference type="ChEBI" id="CHEBI:29033"/>
    </cofactor>
    <text evidence="8">Binds 1 Mn(2+) or Fe(2+) ion per subunit.</text>
</comment>
<dbReference type="InterPro" id="IPR036390">
    <property type="entry name" value="WH_DNA-bd_sf"/>
</dbReference>
<dbReference type="GO" id="GO:0000976">
    <property type="term" value="F:transcription cis-regulatory region binding"/>
    <property type="evidence" value="ECO:0007669"/>
    <property type="project" value="TreeGrafter"/>
</dbReference>
<dbReference type="InterPro" id="IPR036388">
    <property type="entry name" value="WH-like_DNA-bd_sf"/>
</dbReference>
<dbReference type="InterPro" id="IPR002481">
    <property type="entry name" value="FUR"/>
</dbReference>
<protein>
    <submittedName>
        <fullName evidence="9">Fur family transcriptional regulator, peroxide stress response regulator</fullName>
    </submittedName>
</protein>
<evidence type="ECO:0000256" key="3">
    <source>
        <dbReference type="ARBA" id="ARBA00022833"/>
    </source>
</evidence>
<feature type="binding site" evidence="7">
    <location>
        <position position="85"/>
    </location>
    <ligand>
        <name>Zn(2+)</name>
        <dbReference type="ChEBI" id="CHEBI:29105"/>
    </ligand>
</feature>
<evidence type="ECO:0000256" key="2">
    <source>
        <dbReference type="ARBA" id="ARBA00022491"/>
    </source>
</evidence>
<dbReference type="AlphaFoldDB" id="A0A1T4P5V3"/>
<keyword evidence="8" id="KW-0408">Iron</keyword>
<keyword evidence="3 7" id="KW-0862">Zinc</keyword>
<feature type="binding site" evidence="7">
    <location>
        <position position="119"/>
    </location>
    <ligand>
        <name>Zn(2+)</name>
        <dbReference type="ChEBI" id="CHEBI:29105"/>
    </ligand>
</feature>
<evidence type="ECO:0000256" key="7">
    <source>
        <dbReference type="PIRSR" id="PIRSR602481-1"/>
    </source>
</evidence>
<dbReference type="PANTHER" id="PTHR33202:SF7">
    <property type="entry name" value="FERRIC UPTAKE REGULATION PROTEIN"/>
    <property type="match status" value="1"/>
</dbReference>
<keyword evidence="7" id="KW-0479">Metal-binding</keyword>
<dbReference type="Proteomes" id="UP000243297">
    <property type="component" value="Unassembled WGS sequence"/>
</dbReference>
<dbReference type="GO" id="GO:0045892">
    <property type="term" value="P:negative regulation of DNA-templated transcription"/>
    <property type="evidence" value="ECO:0007669"/>
    <property type="project" value="TreeGrafter"/>
</dbReference>
<dbReference type="EMBL" id="FUWY01000005">
    <property type="protein sequence ID" value="SJZ86717.1"/>
    <property type="molecule type" value="Genomic_DNA"/>
</dbReference>
<dbReference type="OrthoDB" id="594893at2"/>
<feature type="binding site" evidence="7">
    <location>
        <position position="122"/>
    </location>
    <ligand>
        <name>Zn(2+)</name>
        <dbReference type="ChEBI" id="CHEBI:29105"/>
    </ligand>
</feature>
<organism evidence="9 10">
    <name type="scientific">Anaerorhabdus furcosa</name>
    <dbReference type="NCBI Taxonomy" id="118967"/>
    <lineage>
        <taxon>Bacteria</taxon>
        <taxon>Bacillati</taxon>
        <taxon>Bacillota</taxon>
        <taxon>Erysipelotrichia</taxon>
        <taxon>Erysipelotrichales</taxon>
        <taxon>Erysipelotrichaceae</taxon>
        <taxon>Anaerorhabdus</taxon>
    </lineage>
</organism>
<proteinExistence type="inferred from homology"/>
<evidence type="ECO:0000313" key="10">
    <source>
        <dbReference type="Proteomes" id="UP000243297"/>
    </source>
</evidence>
<keyword evidence="5" id="KW-0238">DNA-binding</keyword>
<sequence length="131" mass="15481">MKEVRNTNQKEIIKQVIMNNKDHLTGDQIYEMVKEHMPSISRATVFRNLKRLVELDEIGHIEIADGADCFDYRKHDHYHFKCNECHKVFDTSIPYDNGLDTIDPEFKVDHHVTLFYGICPECLKKHNHEIV</sequence>